<dbReference type="InterPro" id="IPR036061">
    <property type="entry name" value="CheW-like_dom_sf"/>
</dbReference>
<dbReference type="InterPro" id="IPR002545">
    <property type="entry name" value="CheW-lke_dom"/>
</dbReference>
<dbReference type="AlphaFoldDB" id="A0A512H3A1"/>
<dbReference type="Proteomes" id="UP000321567">
    <property type="component" value="Unassembled WGS sequence"/>
</dbReference>
<dbReference type="SUPFAM" id="SSF50341">
    <property type="entry name" value="CheW-like"/>
    <property type="match status" value="1"/>
</dbReference>
<proteinExistence type="predicted"/>
<dbReference type="PROSITE" id="PS50851">
    <property type="entry name" value="CHEW"/>
    <property type="match status" value="1"/>
</dbReference>
<dbReference type="Gene3D" id="2.40.50.180">
    <property type="entry name" value="CheA-289, Domain 4"/>
    <property type="match status" value="1"/>
</dbReference>
<dbReference type="GO" id="GO:0006935">
    <property type="term" value="P:chemotaxis"/>
    <property type="evidence" value="ECO:0007669"/>
    <property type="project" value="InterPro"/>
</dbReference>
<sequence length="174" mass="18407">MTGSTTSLPVPAAGRALVASAPKGESECVLSMALAGNVFALEAAIVLEILDVVPLTEVPNSSPFIKGLLNVRGKVVPVVDLKVRLGLATQDETTLDSRIVVLSIQLDNEECLVGILADKVFGVMEIDGSTLEEAPSVGIAWRLEFIRSIGKSDQGFIVILDMDRVFSNTDRNGA</sequence>
<accession>A0A512H3A1</accession>
<organism evidence="2 3">
    <name type="scientific">Pararhodospirillum oryzae</name>
    <dbReference type="NCBI Taxonomy" id="478448"/>
    <lineage>
        <taxon>Bacteria</taxon>
        <taxon>Pseudomonadati</taxon>
        <taxon>Pseudomonadota</taxon>
        <taxon>Alphaproteobacteria</taxon>
        <taxon>Rhodospirillales</taxon>
        <taxon>Rhodospirillaceae</taxon>
        <taxon>Pararhodospirillum</taxon>
    </lineage>
</organism>
<dbReference type="InterPro" id="IPR039315">
    <property type="entry name" value="CheW"/>
</dbReference>
<dbReference type="GO" id="GO:0005829">
    <property type="term" value="C:cytosol"/>
    <property type="evidence" value="ECO:0007669"/>
    <property type="project" value="TreeGrafter"/>
</dbReference>
<evidence type="ECO:0000259" key="1">
    <source>
        <dbReference type="PROSITE" id="PS50851"/>
    </source>
</evidence>
<dbReference type="Gene3D" id="2.30.30.40">
    <property type="entry name" value="SH3 Domains"/>
    <property type="match status" value="1"/>
</dbReference>
<feature type="domain" description="CheW-like" evidence="1">
    <location>
        <begin position="26"/>
        <end position="171"/>
    </location>
</feature>
<dbReference type="Pfam" id="PF01584">
    <property type="entry name" value="CheW"/>
    <property type="match status" value="1"/>
</dbReference>
<evidence type="ECO:0000313" key="2">
    <source>
        <dbReference type="EMBL" id="GEO79888.1"/>
    </source>
</evidence>
<dbReference type="RefSeq" id="WP_147161963.1">
    <property type="nucleotide sequence ID" value="NZ_BJZO01000001.1"/>
</dbReference>
<dbReference type="PANTHER" id="PTHR22617:SF23">
    <property type="entry name" value="CHEMOTAXIS PROTEIN CHEW"/>
    <property type="match status" value="1"/>
</dbReference>
<dbReference type="OrthoDB" id="3291462at2"/>
<gene>
    <name evidence="2" type="ORF">ROR02_00190</name>
</gene>
<dbReference type="GO" id="GO:0007165">
    <property type="term" value="P:signal transduction"/>
    <property type="evidence" value="ECO:0007669"/>
    <property type="project" value="InterPro"/>
</dbReference>
<protein>
    <submittedName>
        <fullName evidence="2">Chemotaxis protein CheW</fullName>
    </submittedName>
</protein>
<evidence type="ECO:0000313" key="3">
    <source>
        <dbReference type="Proteomes" id="UP000321567"/>
    </source>
</evidence>
<keyword evidence="3" id="KW-1185">Reference proteome</keyword>
<name>A0A512H3A1_9PROT</name>
<comment type="caution">
    <text evidence="2">The sequence shown here is derived from an EMBL/GenBank/DDBJ whole genome shotgun (WGS) entry which is preliminary data.</text>
</comment>
<reference evidence="2 3" key="1">
    <citation type="submission" date="2019-07" db="EMBL/GenBank/DDBJ databases">
        <title>Whole genome shotgun sequence of Rhodospirillum oryzae NBRC 107573.</title>
        <authorList>
            <person name="Hosoyama A."/>
            <person name="Uohara A."/>
            <person name="Ohji S."/>
            <person name="Ichikawa N."/>
        </authorList>
    </citation>
    <scope>NUCLEOTIDE SEQUENCE [LARGE SCALE GENOMIC DNA]</scope>
    <source>
        <strain evidence="2 3">NBRC 107573</strain>
    </source>
</reference>
<dbReference type="EMBL" id="BJZO01000001">
    <property type="protein sequence ID" value="GEO79888.1"/>
    <property type="molecule type" value="Genomic_DNA"/>
</dbReference>
<dbReference type="SMART" id="SM00260">
    <property type="entry name" value="CheW"/>
    <property type="match status" value="1"/>
</dbReference>
<dbReference type="PANTHER" id="PTHR22617">
    <property type="entry name" value="CHEMOTAXIS SENSOR HISTIDINE KINASE-RELATED"/>
    <property type="match status" value="1"/>
</dbReference>